<organism evidence="2 3">
    <name type="scientific">Gossypium australe</name>
    <dbReference type="NCBI Taxonomy" id="47621"/>
    <lineage>
        <taxon>Eukaryota</taxon>
        <taxon>Viridiplantae</taxon>
        <taxon>Streptophyta</taxon>
        <taxon>Embryophyta</taxon>
        <taxon>Tracheophyta</taxon>
        <taxon>Spermatophyta</taxon>
        <taxon>Magnoliopsida</taxon>
        <taxon>eudicotyledons</taxon>
        <taxon>Gunneridae</taxon>
        <taxon>Pentapetalae</taxon>
        <taxon>rosids</taxon>
        <taxon>malvids</taxon>
        <taxon>Malvales</taxon>
        <taxon>Malvaceae</taxon>
        <taxon>Malvoideae</taxon>
        <taxon>Gossypium</taxon>
    </lineage>
</organism>
<dbReference type="PANTHER" id="PTHR24559:SF430">
    <property type="entry name" value="RNA-DIRECTED DNA POLYMERASE"/>
    <property type="match status" value="1"/>
</dbReference>
<name>A0A5B6X2H1_9ROSI</name>
<keyword evidence="2" id="KW-0695">RNA-directed DNA polymerase</keyword>
<dbReference type="InterPro" id="IPR043502">
    <property type="entry name" value="DNA/RNA_pol_sf"/>
</dbReference>
<dbReference type="InterPro" id="IPR053134">
    <property type="entry name" value="RNA-dir_DNA_polymerase"/>
</dbReference>
<dbReference type="Gene3D" id="3.30.70.270">
    <property type="match status" value="1"/>
</dbReference>
<evidence type="ECO:0000313" key="3">
    <source>
        <dbReference type="Proteomes" id="UP000325315"/>
    </source>
</evidence>
<dbReference type="EMBL" id="SMMG02000001">
    <property type="protein sequence ID" value="KAA3488439.1"/>
    <property type="molecule type" value="Genomic_DNA"/>
</dbReference>
<evidence type="ECO:0000313" key="2">
    <source>
        <dbReference type="EMBL" id="KAA3488439.1"/>
    </source>
</evidence>
<keyword evidence="2" id="KW-0808">Transferase</keyword>
<comment type="caution">
    <text evidence="2">The sequence shown here is derived from an EMBL/GenBank/DDBJ whole genome shotgun (WGS) entry which is preliminary data.</text>
</comment>
<dbReference type="Proteomes" id="UP000325315">
    <property type="component" value="Unassembled WGS sequence"/>
</dbReference>
<dbReference type="AlphaFoldDB" id="A0A5B6X2H1"/>
<feature type="domain" description="Reverse transcriptase" evidence="1">
    <location>
        <begin position="1"/>
        <end position="93"/>
    </location>
</feature>
<dbReference type="SUPFAM" id="SSF56672">
    <property type="entry name" value="DNA/RNA polymerases"/>
    <property type="match status" value="1"/>
</dbReference>
<evidence type="ECO:0000259" key="1">
    <source>
        <dbReference type="PROSITE" id="PS50878"/>
    </source>
</evidence>
<dbReference type="Gene3D" id="3.10.10.10">
    <property type="entry name" value="HIV Type 1 Reverse Transcriptase, subunit A, domain 1"/>
    <property type="match status" value="1"/>
</dbReference>
<dbReference type="Pfam" id="PF00078">
    <property type="entry name" value="RVT_1"/>
    <property type="match status" value="1"/>
</dbReference>
<keyword evidence="2" id="KW-0548">Nucleotidyltransferase</keyword>
<protein>
    <submittedName>
        <fullName evidence="2">RNA-directed DNA polymerase-like protein</fullName>
    </submittedName>
</protein>
<gene>
    <name evidence="2" type="ORF">EPI10_032193</name>
</gene>
<dbReference type="CDD" id="cd01647">
    <property type="entry name" value="RT_LTR"/>
    <property type="match status" value="1"/>
</dbReference>
<reference evidence="3" key="1">
    <citation type="journal article" date="2019" name="Plant Biotechnol. J.">
        <title>Genome sequencing of the Australian wild diploid species Gossypium australe highlights disease resistance and delayed gland morphogenesis.</title>
        <authorList>
            <person name="Cai Y."/>
            <person name="Cai X."/>
            <person name="Wang Q."/>
            <person name="Wang P."/>
            <person name="Zhang Y."/>
            <person name="Cai C."/>
            <person name="Xu Y."/>
            <person name="Wang K."/>
            <person name="Zhou Z."/>
            <person name="Wang C."/>
            <person name="Geng S."/>
            <person name="Li B."/>
            <person name="Dong Q."/>
            <person name="Hou Y."/>
            <person name="Wang H."/>
            <person name="Ai P."/>
            <person name="Liu Z."/>
            <person name="Yi F."/>
            <person name="Sun M."/>
            <person name="An G."/>
            <person name="Cheng J."/>
            <person name="Zhang Y."/>
            <person name="Shi Q."/>
            <person name="Xie Y."/>
            <person name="Shi X."/>
            <person name="Chang Y."/>
            <person name="Huang F."/>
            <person name="Chen Y."/>
            <person name="Hong S."/>
            <person name="Mi L."/>
            <person name="Sun Q."/>
            <person name="Zhang L."/>
            <person name="Zhou B."/>
            <person name="Peng R."/>
            <person name="Zhang X."/>
            <person name="Liu F."/>
        </authorList>
    </citation>
    <scope>NUCLEOTIDE SEQUENCE [LARGE SCALE GENOMIC DNA]</scope>
    <source>
        <strain evidence="3">cv. PA1801</strain>
    </source>
</reference>
<dbReference type="InterPro" id="IPR043128">
    <property type="entry name" value="Rev_trsase/Diguanyl_cyclase"/>
</dbReference>
<keyword evidence="3" id="KW-1185">Reference proteome</keyword>
<sequence length="105" mass="12012">MSKKKTTFITKEGLFCYQVTPFGLKNMGASYQRLIGCGLEVYIDDMLVKNTSMREHMQSLSETFAILRAHGTKLNLEKCVFGLRVHRFLGFMISKRGIEVNSEKI</sequence>
<dbReference type="OrthoDB" id="1936626at2759"/>
<dbReference type="InterPro" id="IPR000477">
    <property type="entry name" value="RT_dom"/>
</dbReference>
<dbReference type="GO" id="GO:0003964">
    <property type="term" value="F:RNA-directed DNA polymerase activity"/>
    <property type="evidence" value="ECO:0007669"/>
    <property type="project" value="UniProtKB-KW"/>
</dbReference>
<accession>A0A5B6X2H1</accession>
<proteinExistence type="predicted"/>
<dbReference type="PROSITE" id="PS50878">
    <property type="entry name" value="RT_POL"/>
    <property type="match status" value="1"/>
</dbReference>
<dbReference type="PANTHER" id="PTHR24559">
    <property type="entry name" value="TRANSPOSON TY3-I GAG-POL POLYPROTEIN"/>
    <property type="match status" value="1"/>
</dbReference>